<dbReference type="Proteomes" id="UP001172721">
    <property type="component" value="Unassembled WGS sequence"/>
</dbReference>
<organism evidence="1 2">
    <name type="scientific">Fictibacillus fluitans</name>
    <dbReference type="NCBI Taxonomy" id="3058422"/>
    <lineage>
        <taxon>Bacteria</taxon>
        <taxon>Bacillati</taxon>
        <taxon>Bacillota</taxon>
        <taxon>Bacilli</taxon>
        <taxon>Bacillales</taxon>
        <taxon>Fictibacillaceae</taxon>
        <taxon>Fictibacillus</taxon>
    </lineage>
</organism>
<comment type="caution">
    <text evidence="1">The sequence shown here is derived from an EMBL/GenBank/DDBJ whole genome shotgun (WGS) entry which is preliminary data.</text>
</comment>
<reference evidence="1" key="1">
    <citation type="submission" date="2023-07" db="EMBL/GenBank/DDBJ databases">
        <title>Fictibacillus sp. isolated from freshwater pond.</title>
        <authorList>
            <person name="Kirdat K."/>
            <person name="Bhat A."/>
            <person name="Mourya A."/>
            <person name="Yadav A."/>
        </authorList>
    </citation>
    <scope>NUCLEOTIDE SEQUENCE</scope>
    <source>
        <strain evidence="1">NE201</strain>
    </source>
</reference>
<evidence type="ECO:0000313" key="1">
    <source>
        <dbReference type="EMBL" id="MDN4525348.1"/>
    </source>
</evidence>
<sequence length="49" mass="5907">MELRRQVLIQKLQQLNVWQARDGRLLREITLSDLELEYSRALDRKGVRV</sequence>
<keyword evidence="2" id="KW-1185">Reference proteome</keyword>
<dbReference type="EMBL" id="JAUHTR010000006">
    <property type="protein sequence ID" value="MDN4525348.1"/>
    <property type="molecule type" value="Genomic_DNA"/>
</dbReference>
<accession>A0ABT8HX40</accession>
<name>A0ABT8HX40_9BACL</name>
<gene>
    <name evidence="1" type="primary">fbpA</name>
    <name evidence="1" type="ORF">QYB97_12720</name>
</gene>
<dbReference type="InterPro" id="IPR025072">
    <property type="entry name" value="Fur_reg_FbpA"/>
</dbReference>
<evidence type="ECO:0000313" key="2">
    <source>
        <dbReference type="Proteomes" id="UP001172721"/>
    </source>
</evidence>
<protein>
    <submittedName>
        <fullName evidence="1">Fur-regulated basic protein FbpA</fullName>
    </submittedName>
</protein>
<dbReference type="Pfam" id="PF13076">
    <property type="entry name" value="Fur_reg_FbpA"/>
    <property type="match status" value="1"/>
</dbReference>
<dbReference type="RefSeq" id="WP_301166387.1">
    <property type="nucleotide sequence ID" value="NZ_JAUHTR010000006.1"/>
</dbReference>
<proteinExistence type="predicted"/>